<evidence type="ECO:0000259" key="3">
    <source>
        <dbReference type="PROSITE" id="PS50977"/>
    </source>
</evidence>
<accession>A0A1X2EQD4</accession>
<dbReference type="EMBL" id="LQPZ01000007">
    <property type="protein sequence ID" value="ORX08327.1"/>
    <property type="molecule type" value="Genomic_DNA"/>
</dbReference>
<sequence>MARRDWLAERRSAVAAERILDAAGDLFTEHEPSSIGMAEIARAAGCSRATLYRYFESREALHRAYVHREARAVNRTLGDRLAGIDDPRTRLVTGITAAIATVRDNPALAAWFGRTDPLGGELADRSEVITELVAAFLDGLDAVDPESARRRARWVVRVMTSLLVFPGRDDAEETALIEEFVAPVVLPAAARDAG</sequence>
<dbReference type="RefSeq" id="WP_085107782.1">
    <property type="nucleotide sequence ID" value="NZ_JACKSN010000194.1"/>
</dbReference>
<dbReference type="InterPro" id="IPR001647">
    <property type="entry name" value="HTH_TetR"/>
</dbReference>
<dbReference type="Gene3D" id="1.10.357.10">
    <property type="entry name" value="Tetracycline Repressor, domain 2"/>
    <property type="match status" value="1"/>
</dbReference>
<dbReference type="PANTHER" id="PTHR30055:SF200">
    <property type="entry name" value="HTH-TYPE TRANSCRIPTIONAL REPRESSOR BDCR"/>
    <property type="match status" value="1"/>
</dbReference>
<evidence type="ECO:0000256" key="1">
    <source>
        <dbReference type="ARBA" id="ARBA00023125"/>
    </source>
</evidence>
<dbReference type="STRING" id="1798.AWC30_02650"/>
<keyword evidence="5" id="KW-1185">Reference proteome</keyword>
<feature type="DNA-binding region" description="H-T-H motif" evidence="2">
    <location>
        <begin position="36"/>
        <end position="55"/>
    </location>
</feature>
<organism evidence="4 5">
    <name type="scientific">Mycolicibacillus trivialis</name>
    <dbReference type="NCBI Taxonomy" id="1798"/>
    <lineage>
        <taxon>Bacteria</taxon>
        <taxon>Bacillati</taxon>
        <taxon>Actinomycetota</taxon>
        <taxon>Actinomycetes</taxon>
        <taxon>Mycobacteriales</taxon>
        <taxon>Mycobacteriaceae</taxon>
        <taxon>Mycolicibacillus</taxon>
    </lineage>
</organism>
<name>A0A1X2EQD4_9MYCO</name>
<dbReference type="InterPro" id="IPR009057">
    <property type="entry name" value="Homeodomain-like_sf"/>
</dbReference>
<dbReference type="InterPro" id="IPR050109">
    <property type="entry name" value="HTH-type_TetR-like_transc_reg"/>
</dbReference>
<evidence type="ECO:0000313" key="5">
    <source>
        <dbReference type="Proteomes" id="UP000193090"/>
    </source>
</evidence>
<dbReference type="Proteomes" id="UP000193090">
    <property type="component" value="Unassembled WGS sequence"/>
</dbReference>
<feature type="domain" description="HTH tetR-type" evidence="3">
    <location>
        <begin position="13"/>
        <end position="73"/>
    </location>
</feature>
<evidence type="ECO:0000256" key="2">
    <source>
        <dbReference type="PROSITE-ProRule" id="PRU00335"/>
    </source>
</evidence>
<dbReference type="PROSITE" id="PS50977">
    <property type="entry name" value="HTH_TETR_2"/>
    <property type="match status" value="1"/>
</dbReference>
<dbReference type="PANTHER" id="PTHR30055">
    <property type="entry name" value="HTH-TYPE TRANSCRIPTIONAL REGULATOR RUTR"/>
    <property type="match status" value="1"/>
</dbReference>
<dbReference type="PRINTS" id="PR00455">
    <property type="entry name" value="HTHTETR"/>
</dbReference>
<dbReference type="GO" id="GO:0003700">
    <property type="term" value="F:DNA-binding transcription factor activity"/>
    <property type="evidence" value="ECO:0007669"/>
    <property type="project" value="TreeGrafter"/>
</dbReference>
<dbReference type="GO" id="GO:0000976">
    <property type="term" value="F:transcription cis-regulatory region binding"/>
    <property type="evidence" value="ECO:0007669"/>
    <property type="project" value="TreeGrafter"/>
</dbReference>
<proteinExistence type="predicted"/>
<reference evidence="4 5" key="1">
    <citation type="submission" date="2016-01" db="EMBL/GenBank/DDBJ databases">
        <title>The new phylogeny of the genus Mycobacterium.</title>
        <authorList>
            <person name="Tarcisio F."/>
            <person name="Conor M."/>
            <person name="Antonella G."/>
            <person name="Elisabetta G."/>
            <person name="Giulia F.S."/>
            <person name="Sara T."/>
            <person name="Anna F."/>
            <person name="Clotilde B."/>
            <person name="Roberto B."/>
            <person name="Veronica D.S."/>
            <person name="Fabio R."/>
            <person name="Monica P."/>
            <person name="Olivier J."/>
            <person name="Enrico T."/>
            <person name="Nicola S."/>
        </authorList>
    </citation>
    <scope>NUCLEOTIDE SEQUENCE [LARGE SCALE GENOMIC DNA]</scope>
    <source>
        <strain evidence="4 5">DSM 44153</strain>
    </source>
</reference>
<evidence type="ECO:0000313" key="4">
    <source>
        <dbReference type="EMBL" id="ORX08327.1"/>
    </source>
</evidence>
<protein>
    <submittedName>
        <fullName evidence="4">TetR family transcriptional regulator</fullName>
    </submittedName>
</protein>
<dbReference type="SUPFAM" id="SSF46689">
    <property type="entry name" value="Homeodomain-like"/>
    <property type="match status" value="1"/>
</dbReference>
<comment type="caution">
    <text evidence="4">The sequence shown here is derived from an EMBL/GenBank/DDBJ whole genome shotgun (WGS) entry which is preliminary data.</text>
</comment>
<gene>
    <name evidence="4" type="ORF">AWC30_02650</name>
</gene>
<dbReference type="Pfam" id="PF00440">
    <property type="entry name" value="TetR_N"/>
    <property type="match status" value="1"/>
</dbReference>
<dbReference type="OrthoDB" id="4541857at2"/>
<dbReference type="AlphaFoldDB" id="A0A1X2EQD4"/>
<keyword evidence="1 2" id="KW-0238">DNA-binding</keyword>